<dbReference type="AlphaFoldDB" id="A0A409X6J8"/>
<evidence type="ECO:0000313" key="2">
    <source>
        <dbReference type="EMBL" id="PPQ86334.1"/>
    </source>
</evidence>
<dbReference type="InParanoid" id="A0A409X6J8"/>
<keyword evidence="3" id="KW-1185">Reference proteome</keyword>
<protein>
    <submittedName>
        <fullName evidence="2">Uncharacterized protein</fullName>
    </submittedName>
</protein>
<reference evidence="2 3" key="1">
    <citation type="journal article" date="2018" name="Evol. Lett.">
        <title>Horizontal gene cluster transfer increased hallucinogenic mushroom diversity.</title>
        <authorList>
            <person name="Reynolds H.T."/>
            <person name="Vijayakumar V."/>
            <person name="Gluck-Thaler E."/>
            <person name="Korotkin H.B."/>
            <person name="Matheny P.B."/>
            <person name="Slot J.C."/>
        </authorList>
    </citation>
    <scope>NUCLEOTIDE SEQUENCE [LARGE SCALE GENOMIC DNA]</scope>
    <source>
        <strain evidence="2 3">2631</strain>
    </source>
</reference>
<feature type="region of interest" description="Disordered" evidence="1">
    <location>
        <begin position="280"/>
        <end position="303"/>
    </location>
</feature>
<dbReference type="EMBL" id="NHYD01002515">
    <property type="protein sequence ID" value="PPQ86334.1"/>
    <property type="molecule type" value="Genomic_DNA"/>
</dbReference>
<evidence type="ECO:0000256" key="1">
    <source>
        <dbReference type="SAM" id="MobiDB-lite"/>
    </source>
</evidence>
<proteinExistence type="predicted"/>
<dbReference type="OrthoDB" id="2730545at2759"/>
<evidence type="ECO:0000313" key="3">
    <source>
        <dbReference type="Proteomes" id="UP000283269"/>
    </source>
</evidence>
<feature type="compositionally biased region" description="Low complexity" evidence="1">
    <location>
        <begin position="286"/>
        <end position="297"/>
    </location>
</feature>
<sequence>MLHFYDECPYELDELEGRLGPARVLSQIGIPCLIHGEDALAFVHWVPTGLFALNIVVANEDVPRAVSAITSVFPYRIFTGIHPHLSNHRSCDPHQTRSYPNSTFLDLVETDTCHPETVLIHPEFEFNLVVSDYSRSVPLPPFPDNIRFPTRAAFLDSTIETRLDPNSGLVTEPVTSIFEVWINYMALYTLRNTPLVLPNGELEPESEELKRSLKPENQLQFEEILRGKETAYSRLHHFKLRREVLRNMGKIDLADRPRPRLPPGNRQYIAEKEAAYEAKWAREKAQSASSSRATTSSTEKKLE</sequence>
<accession>A0A409X6J8</accession>
<name>A0A409X6J8_PSICY</name>
<gene>
    <name evidence="2" type="ORF">CVT25_005635</name>
</gene>
<dbReference type="Proteomes" id="UP000283269">
    <property type="component" value="Unassembled WGS sequence"/>
</dbReference>
<organism evidence="2 3">
    <name type="scientific">Psilocybe cyanescens</name>
    <dbReference type="NCBI Taxonomy" id="93625"/>
    <lineage>
        <taxon>Eukaryota</taxon>
        <taxon>Fungi</taxon>
        <taxon>Dikarya</taxon>
        <taxon>Basidiomycota</taxon>
        <taxon>Agaricomycotina</taxon>
        <taxon>Agaricomycetes</taxon>
        <taxon>Agaricomycetidae</taxon>
        <taxon>Agaricales</taxon>
        <taxon>Agaricineae</taxon>
        <taxon>Strophariaceae</taxon>
        <taxon>Psilocybe</taxon>
    </lineage>
</organism>
<comment type="caution">
    <text evidence="2">The sequence shown here is derived from an EMBL/GenBank/DDBJ whole genome shotgun (WGS) entry which is preliminary data.</text>
</comment>